<reference evidence="2 3" key="1">
    <citation type="submission" date="2020-08" db="EMBL/GenBank/DDBJ databases">
        <title>Acidobacteriota in marine sediments use diverse sulfur dissimilation pathways.</title>
        <authorList>
            <person name="Wasmund K."/>
        </authorList>
    </citation>
    <scope>NUCLEOTIDE SEQUENCE [LARGE SCALE GENOMIC DNA]</scope>
    <source>
        <strain evidence="2">MAG AM4</strain>
    </source>
</reference>
<dbReference type="Proteomes" id="UP000648239">
    <property type="component" value="Unassembled WGS sequence"/>
</dbReference>
<evidence type="ECO:0008006" key="4">
    <source>
        <dbReference type="Google" id="ProtNLM"/>
    </source>
</evidence>
<protein>
    <recommendedName>
        <fullName evidence="4">Cytochrome c-552/4 domain-containing protein</fullName>
    </recommendedName>
</protein>
<gene>
    <name evidence="2" type="ORF">IFK94_12465</name>
</gene>
<evidence type="ECO:0000313" key="3">
    <source>
        <dbReference type="Proteomes" id="UP000648239"/>
    </source>
</evidence>
<sequence>MSSHHDSHQSHQRALQVAFAMFLMVTSILLLVALTPTAQAAPTVPNEVKMPGTQQLEASPFSSSCSCHYNTTNPDYEPGFGWEGSMMGNAGRDPLFWATVAIAEQDFLPNPDPDLRGGVGDLCIKCHSTNGWIDDRSTPTDASGLLASDDRGVECEFCHLMVDPDQPTNVTGTVEEQNAPFEAFDPVTGEGYNGGAMWVINSEGTRLGPYAEGDEQAKHAAFGSPFHRQAKMCGTCHDVSNPAVGDLAHNNGTQEIRLAPGTFSGVLGSPVDGKAAFNNPPHTYGVVERTYSEYLSGNWGNTLVNDYPGLPSDLQKIGGAPDIAYHRAWDARLDADYEDGTPRYFTCQTCHMYASTGVGSNKNGTPIRTDLGRHDHMGGGYWIADAIAYQDDNGLLRLGGGMDADKRNAMQAAKQRGMNQLTRAADLSASQSGAHLTVRVTNLTGHKLISGYPEGRRMWLNVKWFDSLGQPLPGTESGAYGPIGRTVQDLDGTTHQVESIIDIDDAVIYEAEPGMDQEWAAQLSSLGYPDSFVIGYDRMTDAVDHTLGQLRQELPGEEYHSFHFVLNNVMHHDNRIPTYGMRYDDARVRNIMPVPGDQYGNPGPGGVYQHWDDQDFAIPAGAASAEVRLYYQQTSWEYIQFLWLNNDGLNASLGAEGINMLDAWANTGMNAPAEMVFASATVSIAAGVPGSASHQEIPGDQVQASWNTGTGEIEFTYTPACDATDHTVYYGDLANVALYDWSDAACNIGISGAASFNPSGLDNLFFVIVANNSLEEGSYGQSSSLLERPEDIGTPTCDYGQGLPQVTCE</sequence>
<feature type="chain" id="PRO_5035329617" description="Cytochrome c-552/4 domain-containing protein" evidence="1">
    <location>
        <begin position="41"/>
        <end position="809"/>
    </location>
</feature>
<feature type="signal peptide" evidence="1">
    <location>
        <begin position="1"/>
        <end position="40"/>
    </location>
</feature>
<evidence type="ECO:0000256" key="1">
    <source>
        <dbReference type="SAM" id="SignalP"/>
    </source>
</evidence>
<dbReference type="EMBL" id="JACXWD010000050">
    <property type="protein sequence ID" value="MBD3868933.1"/>
    <property type="molecule type" value="Genomic_DNA"/>
</dbReference>
<keyword evidence="1" id="KW-0732">Signal</keyword>
<name>A0A8J6Y1W2_9BACT</name>
<accession>A0A8J6Y1W2</accession>
<dbReference type="AlphaFoldDB" id="A0A8J6Y1W2"/>
<organism evidence="2 3">
    <name type="scientific">Candidatus Polarisedimenticola svalbardensis</name>
    <dbReference type="NCBI Taxonomy" id="2886004"/>
    <lineage>
        <taxon>Bacteria</taxon>
        <taxon>Pseudomonadati</taxon>
        <taxon>Acidobacteriota</taxon>
        <taxon>Candidatus Polarisedimenticolia</taxon>
        <taxon>Candidatus Polarisedimenticolales</taxon>
        <taxon>Candidatus Polarisedimenticolaceae</taxon>
        <taxon>Candidatus Polarisedimenticola</taxon>
    </lineage>
</organism>
<dbReference type="SUPFAM" id="SSF48695">
    <property type="entry name" value="Multiheme cytochromes"/>
    <property type="match status" value="1"/>
</dbReference>
<dbReference type="InterPro" id="IPR036280">
    <property type="entry name" value="Multihaem_cyt_sf"/>
</dbReference>
<comment type="caution">
    <text evidence="2">The sequence shown here is derived from an EMBL/GenBank/DDBJ whole genome shotgun (WGS) entry which is preliminary data.</text>
</comment>
<proteinExistence type="predicted"/>
<evidence type="ECO:0000313" key="2">
    <source>
        <dbReference type="EMBL" id="MBD3868933.1"/>
    </source>
</evidence>
<dbReference type="Gene3D" id="1.10.1130.10">
    <property type="entry name" value="Flavocytochrome C3, Chain A"/>
    <property type="match status" value="1"/>
</dbReference>